<proteinExistence type="predicted"/>
<sequence length="123" mass="13605">MTVQNRRWLFASLAALLVSAIAVSALAAVEQETAPGRKLAIQATKAKPLVRTMTADHSKFPQLQFDPEMQKTMKPEEVTKACLGCHNQAALQFHQTIHWTWRDKDTDGNPAKFGKGGISVNNF</sequence>
<dbReference type="EMBL" id="AP026708">
    <property type="protein sequence ID" value="BDQ34189.1"/>
    <property type="molecule type" value="Genomic_DNA"/>
</dbReference>
<feature type="chain" id="PRO_5046532322" description="Cytochrome c family protein" evidence="1">
    <location>
        <begin position="28"/>
        <end position="123"/>
    </location>
</feature>
<keyword evidence="3" id="KW-1185">Reference proteome</keyword>
<evidence type="ECO:0008006" key="4">
    <source>
        <dbReference type="Google" id="ProtNLM"/>
    </source>
</evidence>
<evidence type="ECO:0000313" key="2">
    <source>
        <dbReference type="EMBL" id="BDQ34189.1"/>
    </source>
</evidence>
<dbReference type="Proteomes" id="UP001061361">
    <property type="component" value="Chromosome"/>
</dbReference>
<evidence type="ECO:0000256" key="1">
    <source>
        <dbReference type="SAM" id="SignalP"/>
    </source>
</evidence>
<protein>
    <recommendedName>
        <fullName evidence="4">Cytochrome c family protein</fullName>
    </recommendedName>
</protein>
<organism evidence="2 3">
    <name type="scientific">Pseudodesulfovibrio portus</name>
    <dbReference type="NCBI Taxonomy" id="231439"/>
    <lineage>
        <taxon>Bacteria</taxon>
        <taxon>Pseudomonadati</taxon>
        <taxon>Thermodesulfobacteriota</taxon>
        <taxon>Desulfovibrionia</taxon>
        <taxon>Desulfovibrionales</taxon>
        <taxon>Desulfovibrionaceae</taxon>
    </lineage>
</organism>
<evidence type="ECO:0000313" key="3">
    <source>
        <dbReference type="Proteomes" id="UP001061361"/>
    </source>
</evidence>
<keyword evidence="1" id="KW-0732">Signal</keyword>
<gene>
    <name evidence="2" type="ORF">JCM14722_17310</name>
</gene>
<name>A0ABM8ARY9_9BACT</name>
<feature type="signal peptide" evidence="1">
    <location>
        <begin position="1"/>
        <end position="27"/>
    </location>
</feature>
<reference evidence="2" key="1">
    <citation type="submission" date="2022-08" db="EMBL/GenBank/DDBJ databases">
        <title>Genome Sequence of the sulphate-reducing bacterium, Pseudodesulfovibrio portus JCM14722.</title>
        <authorList>
            <person name="Kondo R."/>
            <person name="Kataoka T."/>
        </authorList>
    </citation>
    <scope>NUCLEOTIDE SEQUENCE</scope>
    <source>
        <strain evidence="2">JCM 14722</strain>
    </source>
</reference>
<accession>A0ABM8ARY9</accession>